<evidence type="ECO:0000256" key="7">
    <source>
        <dbReference type="ARBA" id="ARBA00022989"/>
    </source>
</evidence>
<reference evidence="12" key="1">
    <citation type="submission" date="2017-06" db="EMBL/GenBank/DDBJ databases">
        <authorList>
            <person name="Kim H.J."/>
            <person name="Triplett B.A."/>
        </authorList>
    </citation>
    <scope>NUCLEOTIDE SEQUENCE [LARGE SCALE GENOMIC DNA]</scope>
    <source>
        <strain evidence="12">LNB2</strain>
    </source>
</reference>
<dbReference type="GO" id="GO:0015628">
    <property type="term" value="P:protein secretion by the type II secretion system"/>
    <property type="evidence" value="ECO:0007669"/>
    <property type="project" value="UniProtKB-UniRule"/>
</dbReference>
<dbReference type="GO" id="GO:0005886">
    <property type="term" value="C:plasma membrane"/>
    <property type="evidence" value="ECO:0007669"/>
    <property type="project" value="UniProtKB-SubCell"/>
</dbReference>
<dbReference type="InterPro" id="IPR045584">
    <property type="entry name" value="Pilin-like"/>
</dbReference>
<evidence type="ECO:0000256" key="4">
    <source>
        <dbReference type="ARBA" id="ARBA00022481"/>
    </source>
</evidence>
<dbReference type="InterPro" id="IPR012902">
    <property type="entry name" value="N_methyl_site"/>
</dbReference>
<feature type="domain" description="Type II secretion system protein GspI C-terminal" evidence="10">
    <location>
        <begin position="78"/>
        <end position="153"/>
    </location>
</feature>
<dbReference type="PANTHER" id="PTHR38779">
    <property type="entry name" value="TYPE II SECRETION SYSTEM PROTEIN I-RELATED"/>
    <property type="match status" value="1"/>
</dbReference>
<evidence type="ECO:0000256" key="9">
    <source>
        <dbReference type="RuleBase" id="RU368030"/>
    </source>
</evidence>
<dbReference type="EMBL" id="FZOS01000033">
    <property type="protein sequence ID" value="SNT04088.1"/>
    <property type="molecule type" value="Genomic_DNA"/>
</dbReference>
<dbReference type="PROSITE" id="PS00409">
    <property type="entry name" value="PROKAR_NTER_METHYL"/>
    <property type="match status" value="1"/>
</dbReference>
<keyword evidence="7 9" id="KW-1133">Transmembrane helix</keyword>
<name>A0A239JF85_9SPHN</name>
<dbReference type="InterPro" id="IPR003413">
    <property type="entry name" value="T2SS_GspI_C"/>
</dbReference>
<dbReference type="SUPFAM" id="SSF54523">
    <property type="entry name" value="Pili subunits"/>
    <property type="match status" value="1"/>
</dbReference>
<dbReference type="OrthoDB" id="7189314at2"/>
<keyword evidence="5 9" id="KW-0997">Cell inner membrane</keyword>
<evidence type="ECO:0000256" key="5">
    <source>
        <dbReference type="ARBA" id="ARBA00022519"/>
    </source>
</evidence>
<evidence type="ECO:0000256" key="6">
    <source>
        <dbReference type="ARBA" id="ARBA00022692"/>
    </source>
</evidence>
<feature type="transmembrane region" description="Helical" evidence="9">
    <location>
        <begin position="44"/>
        <end position="65"/>
    </location>
</feature>
<protein>
    <recommendedName>
        <fullName evidence="9">Type II secretion system protein I</fullName>
        <shortName evidence="9">T2SS minor pseudopilin I</shortName>
    </recommendedName>
</protein>
<dbReference type="Pfam" id="PF02501">
    <property type="entry name" value="T2SSI"/>
    <property type="match status" value="1"/>
</dbReference>
<comment type="function">
    <text evidence="9">Component of the type II secretion system required for the energy-dependent secretion of extracellular factors such as proteases and toxins from the periplasm.</text>
</comment>
<keyword evidence="8 9" id="KW-0472">Membrane</keyword>
<keyword evidence="4 9" id="KW-0488">Methylation</keyword>
<dbReference type="NCBIfam" id="TIGR02532">
    <property type="entry name" value="IV_pilin_GFxxxE"/>
    <property type="match status" value="1"/>
</dbReference>
<evidence type="ECO:0000313" key="13">
    <source>
        <dbReference type="Proteomes" id="UP000198281"/>
    </source>
</evidence>
<accession>A0A239JF85</accession>
<dbReference type="PANTHER" id="PTHR38779:SF2">
    <property type="entry name" value="TYPE II SECRETION SYSTEM PROTEIN I-RELATED"/>
    <property type="match status" value="1"/>
</dbReference>
<comment type="subunit">
    <text evidence="9">Type II secretion is composed of four main components: the outer membrane complex, the inner membrane complex, the cytoplasmic secretion ATPase and the periplasm-spanning pseudopilus.</text>
</comment>
<keyword evidence="3" id="KW-1003">Cell membrane</keyword>
<reference evidence="13" key="2">
    <citation type="submission" date="2017-06" db="EMBL/GenBank/DDBJ databases">
        <authorList>
            <person name="Varghese N."/>
            <person name="Submissions S."/>
        </authorList>
    </citation>
    <scope>NUCLEOTIDE SEQUENCE [LARGE SCALE GENOMIC DNA]</scope>
    <source>
        <strain evidence="13">LNB2</strain>
    </source>
</reference>
<evidence type="ECO:0000313" key="11">
    <source>
        <dbReference type="EMBL" id="SNS04522.1"/>
    </source>
</evidence>
<dbReference type="GO" id="GO:0015627">
    <property type="term" value="C:type II protein secretion system complex"/>
    <property type="evidence" value="ECO:0007669"/>
    <property type="project" value="UniProtKB-UniRule"/>
</dbReference>
<keyword evidence="6 9" id="KW-0812">Transmembrane</keyword>
<evidence type="ECO:0000256" key="3">
    <source>
        <dbReference type="ARBA" id="ARBA00022475"/>
    </source>
</evidence>
<dbReference type="EMBL" id="FZOS01000001">
    <property type="protein sequence ID" value="SNS04522.1"/>
    <property type="molecule type" value="Genomic_DNA"/>
</dbReference>
<dbReference type="Proteomes" id="UP000198281">
    <property type="component" value="Unassembled WGS sequence"/>
</dbReference>
<dbReference type="Pfam" id="PF07963">
    <property type="entry name" value="N_methyl"/>
    <property type="match status" value="1"/>
</dbReference>
<keyword evidence="13" id="KW-1185">Reference proteome</keyword>
<proteinExistence type="inferred from homology"/>
<comment type="subcellular location">
    <subcellularLocation>
        <location evidence="1 9">Cell inner membrane</location>
        <topology evidence="1 9">Single-pass membrane protein</topology>
    </subcellularLocation>
</comment>
<evidence type="ECO:0000256" key="8">
    <source>
        <dbReference type="ARBA" id="ARBA00023136"/>
    </source>
</evidence>
<evidence type="ECO:0000256" key="1">
    <source>
        <dbReference type="ARBA" id="ARBA00004377"/>
    </source>
</evidence>
<dbReference type="Gene3D" id="3.30.1300.30">
    <property type="entry name" value="GSPII I/J protein-like"/>
    <property type="match status" value="1"/>
</dbReference>
<dbReference type="InterPro" id="IPR010052">
    <property type="entry name" value="T2SS_protein-GspI"/>
</dbReference>
<gene>
    <name evidence="11" type="ORF">SAMN06295912_1013</name>
    <name evidence="12" type="ORF">SAMN06295912_13334</name>
</gene>
<evidence type="ECO:0000256" key="2">
    <source>
        <dbReference type="ARBA" id="ARBA00008358"/>
    </source>
</evidence>
<dbReference type="NCBIfam" id="TIGR01707">
    <property type="entry name" value="gspI"/>
    <property type="match status" value="1"/>
</dbReference>
<comment type="PTM">
    <text evidence="9">Cleaved by prepilin peptidase.</text>
</comment>
<organism evidence="12 13">
    <name type="scientific">Edaphosphingomonas laterariae</name>
    <dbReference type="NCBI Taxonomy" id="861865"/>
    <lineage>
        <taxon>Bacteria</taxon>
        <taxon>Pseudomonadati</taxon>
        <taxon>Pseudomonadota</taxon>
        <taxon>Alphaproteobacteria</taxon>
        <taxon>Sphingomonadales</taxon>
        <taxon>Rhizorhabdaceae</taxon>
        <taxon>Edaphosphingomonas</taxon>
    </lineage>
</organism>
<evidence type="ECO:0000313" key="12">
    <source>
        <dbReference type="EMBL" id="SNT04088.1"/>
    </source>
</evidence>
<sequence length="157" mass="16816">MSAPDRSAEHGFAPVVRSVENGFRPFARSAENGFTSARRSAEHGFTLIELMVALAVFSIAALALLRLEGATLTSTASLADRTIGQIVARNLAVEALTDPVAPSFGETKGVQENAGRAWRWTRRSIRATQVNLQQIDIAVVDDNGQPAGALTVFRPMP</sequence>
<dbReference type="AlphaFoldDB" id="A0A239JF85"/>
<comment type="similarity">
    <text evidence="2 9">Belongs to the GSP I family.</text>
</comment>
<dbReference type="RefSeq" id="WP_089217562.1">
    <property type="nucleotide sequence ID" value="NZ_FZOS01000001.1"/>
</dbReference>
<evidence type="ECO:0000259" key="10">
    <source>
        <dbReference type="Pfam" id="PF02501"/>
    </source>
</evidence>